<keyword evidence="1" id="KW-0732">Signal</keyword>
<sequence length="124" mass="12373">MHFSKLVLAILPALALASDEGTTTQTKTATLTKTYTLSEVHTVTSTWTGEPTAAAANSTTWYSTPAASTPGTSDVTSITSFASAASTAAESAPATITTEGAGSTLNAGNVVLAGFVGMVVVALM</sequence>
<accession>A0A9P9JH49</accession>
<protein>
    <submittedName>
        <fullName evidence="2">Uncharacterized protein</fullName>
    </submittedName>
</protein>
<evidence type="ECO:0000256" key="1">
    <source>
        <dbReference type="SAM" id="SignalP"/>
    </source>
</evidence>
<feature type="signal peptide" evidence="1">
    <location>
        <begin position="1"/>
        <end position="17"/>
    </location>
</feature>
<feature type="chain" id="PRO_5040361093" evidence="1">
    <location>
        <begin position="18"/>
        <end position="124"/>
    </location>
</feature>
<evidence type="ECO:0000313" key="3">
    <source>
        <dbReference type="Proteomes" id="UP000738349"/>
    </source>
</evidence>
<comment type="caution">
    <text evidence="2">The sequence shown here is derived from an EMBL/GenBank/DDBJ whole genome shotgun (WGS) entry which is preliminary data.</text>
</comment>
<evidence type="ECO:0000313" key="2">
    <source>
        <dbReference type="EMBL" id="KAH7161332.1"/>
    </source>
</evidence>
<dbReference type="EMBL" id="JAGMUV010000004">
    <property type="protein sequence ID" value="KAH7161332.1"/>
    <property type="molecule type" value="Genomic_DNA"/>
</dbReference>
<dbReference type="AlphaFoldDB" id="A0A9P9JH49"/>
<dbReference type="Proteomes" id="UP000738349">
    <property type="component" value="Unassembled WGS sequence"/>
</dbReference>
<dbReference type="OrthoDB" id="10554819at2759"/>
<name>A0A9P9JH49_9HYPO</name>
<keyword evidence="3" id="KW-1185">Reference proteome</keyword>
<reference evidence="2" key="1">
    <citation type="journal article" date="2021" name="Nat. Commun.">
        <title>Genetic determinants of endophytism in the Arabidopsis root mycobiome.</title>
        <authorList>
            <person name="Mesny F."/>
            <person name="Miyauchi S."/>
            <person name="Thiergart T."/>
            <person name="Pickel B."/>
            <person name="Atanasova L."/>
            <person name="Karlsson M."/>
            <person name="Huettel B."/>
            <person name="Barry K.W."/>
            <person name="Haridas S."/>
            <person name="Chen C."/>
            <person name="Bauer D."/>
            <person name="Andreopoulos W."/>
            <person name="Pangilinan J."/>
            <person name="LaButti K."/>
            <person name="Riley R."/>
            <person name="Lipzen A."/>
            <person name="Clum A."/>
            <person name="Drula E."/>
            <person name="Henrissat B."/>
            <person name="Kohler A."/>
            <person name="Grigoriev I.V."/>
            <person name="Martin F.M."/>
            <person name="Hacquard S."/>
        </authorList>
    </citation>
    <scope>NUCLEOTIDE SEQUENCE</scope>
    <source>
        <strain evidence="2">MPI-CAGE-AT-0147</strain>
    </source>
</reference>
<proteinExistence type="predicted"/>
<gene>
    <name evidence="2" type="ORF">EDB81DRAFT_342213</name>
</gene>
<organism evidence="2 3">
    <name type="scientific">Dactylonectria macrodidyma</name>
    <dbReference type="NCBI Taxonomy" id="307937"/>
    <lineage>
        <taxon>Eukaryota</taxon>
        <taxon>Fungi</taxon>
        <taxon>Dikarya</taxon>
        <taxon>Ascomycota</taxon>
        <taxon>Pezizomycotina</taxon>
        <taxon>Sordariomycetes</taxon>
        <taxon>Hypocreomycetidae</taxon>
        <taxon>Hypocreales</taxon>
        <taxon>Nectriaceae</taxon>
        <taxon>Dactylonectria</taxon>
    </lineage>
</organism>